<gene>
    <name evidence="2" type="ORF">ACFQPE_01445</name>
</gene>
<reference evidence="2 3" key="1">
    <citation type="journal article" date="2019" name="Int. J. Syst. Evol. Microbiol.">
        <title>The Global Catalogue of Microorganisms (GCM) 10K type strain sequencing project: providing services to taxonomists for standard genome sequencing and annotation.</title>
        <authorList>
            <consortium name="The Broad Institute Genomics Platform"/>
            <consortium name="The Broad Institute Genome Sequencing Center for Infectious Disease"/>
            <person name="Wu L."/>
            <person name="Ma J."/>
        </authorList>
    </citation>
    <scope>NUCLEOTIDE SEQUENCE [LARGE SCALE GENOMIC DNA]</scope>
    <source>
        <strain evidence="2 3">PSR21</strain>
    </source>
</reference>
<dbReference type="AlphaFoldDB" id="A0ABD6A5K6"/>
<dbReference type="GeneID" id="79314426"/>
<dbReference type="Pfam" id="PF01048">
    <property type="entry name" value="PNP_UDP_1"/>
    <property type="match status" value="1"/>
</dbReference>
<keyword evidence="3" id="KW-1185">Reference proteome</keyword>
<dbReference type="InterPro" id="IPR035994">
    <property type="entry name" value="Nucleoside_phosphorylase_sf"/>
</dbReference>
<evidence type="ECO:0000313" key="3">
    <source>
        <dbReference type="Proteomes" id="UP001596547"/>
    </source>
</evidence>
<evidence type="ECO:0000259" key="1">
    <source>
        <dbReference type="Pfam" id="PF01048"/>
    </source>
</evidence>
<sequence>MGVPLLPEKYDSDPVLAPRGASEYADDRGSGARSLPAAMVVCYAPVVLESVAERYDGTEVADYRAGGSCYRLEATGGRVGIVGGFGVGAPATALLLEGLFASGVETVLLAGYAGCLADEVGPEDVIVPPSALRDEGTSYHYRPPERYAPADAALVEHVREHLDAADVDYRVGPTWTTDAPYRETVAEVEAYAAEGVLTVEMEAAAAFAVAAHRERATAALFTPSDYLVGTERDPSTHDLDEALRRLGRLAVDAIEAY</sequence>
<dbReference type="CDD" id="cd09007">
    <property type="entry name" value="NP-I_spr0068"/>
    <property type="match status" value="1"/>
</dbReference>
<organism evidence="2 3">
    <name type="scientific">Halomarina halobia</name>
    <dbReference type="NCBI Taxonomy" id="3033386"/>
    <lineage>
        <taxon>Archaea</taxon>
        <taxon>Methanobacteriati</taxon>
        <taxon>Methanobacteriota</taxon>
        <taxon>Stenosarchaea group</taxon>
        <taxon>Halobacteria</taxon>
        <taxon>Halobacteriales</taxon>
        <taxon>Natronomonadaceae</taxon>
        <taxon>Halomarina</taxon>
    </lineage>
</organism>
<proteinExistence type="predicted"/>
<dbReference type="PANTHER" id="PTHR43691:SF11">
    <property type="entry name" value="FI09636P-RELATED"/>
    <property type="match status" value="1"/>
</dbReference>
<dbReference type="RefSeq" id="WP_276304860.1">
    <property type="nucleotide sequence ID" value="NZ_CP119992.1"/>
</dbReference>
<dbReference type="SUPFAM" id="SSF53167">
    <property type="entry name" value="Purine and uridine phosphorylases"/>
    <property type="match status" value="1"/>
</dbReference>
<dbReference type="Proteomes" id="UP001596547">
    <property type="component" value="Unassembled WGS sequence"/>
</dbReference>
<dbReference type="PANTHER" id="PTHR43691">
    <property type="entry name" value="URIDINE PHOSPHORYLASE"/>
    <property type="match status" value="1"/>
</dbReference>
<accession>A0ABD6A5K6</accession>
<evidence type="ECO:0000313" key="2">
    <source>
        <dbReference type="EMBL" id="MFC7315461.1"/>
    </source>
</evidence>
<dbReference type="InterPro" id="IPR000845">
    <property type="entry name" value="Nucleoside_phosphorylase_d"/>
</dbReference>
<name>A0ABD6A5K6_9EURY</name>
<comment type="caution">
    <text evidence="2">The sequence shown here is derived from an EMBL/GenBank/DDBJ whole genome shotgun (WGS) entry which is preliminary data.</text>
</comment>
<dbReference type="Gene3D" id="3.40.50.1580">
    <property type="entry name" value="Nucleoside phosphorylase domain"/>
    <property type="match status" value="1"/>
</dbReference>
<feature type="domain" description="Nucleoside phosphorylase" evidence="1">
    <location>
        <begin position="40"/>
        <end position="243"/>
    </location>
</feature>
<protein>
    <submittedName>
        <fullName evidence="2">Nucleoside phosphorylase</fullName>
    </submittedName>
</protein>
<dbReference type="EMBL" id="JBHTBF010000001">
    <property type="protein sequence ID" value="MFC7315461.1"/>
    <property type="molecule type" value="Genomic_DNA"/>
</dbReference>